<name>A0A9D1V105_9BACT</name>
<dbReference type="AlphaFoldDB" id="A0A9D1V105"/>
<gene>
    <name evidence="2" type="ORF">H9863_08480</name>
</gene>
<dbReference type="Proteomes" id="UP000824202">
    <property type="component" value="Unassembled WGS sequence"/>
</dbReference>
<evidence type="ECO:0000313" key="2">
    <source>
        <dbReference type="EMBL" id="HIX04131.1"/>
    </source>
</evidence>
<dbReference type="SUPFAM" id="SSF48452">
    <property type="entry name" value="TPR-like"/>
    <property type="match status" value="1"/>
</dbReference>
<dbReference type="InterPro" id="IPR011990">
    <property type="entry name" value="TPR-like_helical_dom_sf"/>
</dbReference>
<protein>
    <submittedName>
        <fullName evidence="2">Tetratricopeptide repeat protein</fullName>
    </submittedName>
</protein>
<accession>A0A9D1V105</accession>
<reference evidence="2" key="1">
    <citation type="journal article" date="2021" name="PeerJ">
        <title>Extensive microbial diversity within the chicken gut microbiome revealed by metagenomics and culture.</title>
        <authorList>
            <person name="Gilroy R."/>
            <person name="Ravi A."/>
            <person name="Getino M."/>
            <person name="Pursley I."/>
            <person name="Horton D.L."/>
            <person name="Alikhan N.F."/>
            <person name="Baker D."/>
            <person name="Gharbi K."/>
            <person name="Hall N."/>
            <person name="Watson M."/>
            <person name="Adriaenssens E.M."/>
            <person name="Foster-Nyarko E."/>
            <person name="Jarju S."/>
            <person name="Secka A."/>
            <person name="Antonio M."/>
            <person name="Oren A."/>
            <person name="Chaudhuri R.R."/>
            <person name="La Ragione R."/>
            <person name="Hildebrand F."/>
            <person name="Pallen M.J."/>
        </authorList>
    </citation>
    <scope>NUCLEOTIDE SEQUENCE</scope>
    <source>
        <strain evidence="2">23274</strain>
    </source>
</reference>
<reference evidence="2" key="2">
    <citation type="submission" date="2021-04" db="EMBL/GenBank/DDBJ databases">
        <authorList>
            <person name="Gilroy R."/>
        </authorList>
    </citation>
    <scope>NUCLEOTIDE SEQUENCE</scope>
    <source>
        <strain evidence="2">23274</strain>
    </source>
</reference>
<evidence type="ECO:0000313" key="3">
    <source>
        <dbReference type="Proteomes" id="UP000824202"/>
    </source>
</evidence>
<evidence type="ECO:0000256" key="1">
    <source>
        <dbReference type="PROSITE-ProRule" id="PRU00339"/>
    </source>
</evidence>
<feature type="repeat" description="TPR" evidence="1">
    <location>
        <begin position="58"/>
        <end position="91"/>
    </location>
</feature>
<keyword evidence="1" id="KW-0802">TPR repeat</keyword>
<dbReference type="PROSITE" id="PS50005">
    <property type="entry name" value="TPR"/>
    <property type="match status" value="1"/>
</dbReference>
<dbReference type="Pfam" id="PF13181">
    <property type="entry name" value="TPR_8"/>
    <property type="match status" value="2"/>
</dbReference>
<sequence>MEIYEGTVDNYRRLYEECPVLRQDPRFLFEYGQCLSKTGRYGESNSILFEGSRRSADPMFWNIMGKNYQAMRAVEEAESCFRKAYDMVPNRLYPLYLLANLYFSTGEAEKGVAVARQLLDQEPKVMSDAVREMKAEMKEKIGRYGQVAP</sequence>
<dbReference type="InterPro" id="IPR019734">
    <property type="entry name" value="TPR_rpt"/>
</dbReference>
<proteinExistence type="predicted"/>
<comment type="caution">
    <text evidence="2">The sequence shown here is derived from an EMBL/GenBank/DDBJ whole genome shotgun (WGS) entry which is preliminary data.</text>
</comment>
<organism evidence="2 3">
    <name type="scientific">Candidatus Odoribacter faecigallinarum</name>
    <dbReference type="NCBI Taxonomy" id="2838706"/>
    <lineage>
        <taxon>Bacteria</taxon>
        <taxon>Pseudomonadati</taxon>
        <taxon>Bacteroidota</taxon>
        <taxon>Bacteroidia</taxon>
        <taxon>Bacteroidales</taxon>
        <taxon>Odoribacteraceae</taxon>
        <taxon>Odoribacter</taxon>
    </lineage>
</organism>
<dbReference type="EMBL" id="DXFT01000165">
    <property type="protein sequence ID" value="HIX04131.1"/>
    <property type="molecule type" value="Genomic_DNA"/>
</dbReference>
<dbReference type="Gene3D" id="1.25.40.10">
    <property type="entry name" value="Tetratricopeptide repeat domain"/>
    <property type="match status" value="1"/>
</dbReference>